<dbReference type="GO" id="GO:0003677">
    <property type="term" value="F:DNA binding"/>
    <property type="evidence" value="ECO:0007669"/>
    <property type="project" value="InterPro"/>
</dbReference>
<sequence>MIPYNQLSLADIFADFQEIYESDKPQFLSLLQQHIDLDEIVPASFRKHFYASTGRSRKYPLNAFLWALIIQRIFSIPTDSLLLVFLRYSRHLREFCGFDKVPDASKITRFKQDFLDDFQTVFDRLVDLTEPICQEIDFAKADMAIFDSSGIEAWVAENNPKYANRIIKQLKAYAKAMHFDDSYDPCKAAYASMPSHSSANPDIKQLYIDGHFCYAYKFGIVTNGLGIIRHIDFYNKDFFEKHPEIVIEKKSDSPDEDKSVHDARLLIPTLKDFFAAHPLINPKVFLGDAAFDSVRLYKELLSGDTFGTDADGNGIHFQKAYIPLNSRARLENKDYSLNQSGIPCCPNDASLPMKPEGTSKLKSGVSRYKFSCPNIKWEKDASAGKYHRVCHCDNPCTSSSCGRMVYIYPEKNLRMYPGTLRGTAEWDDTYKTRTTVERSIHHIKDSFGLAGRKTQNEKTLHADLLLTGITQLIGVILADKLHQHKYIRSLKPLVA</sequence>
<dbReference type="GO" id="GO:0004803">
    <property type="term" value="F:transposase activity"/>
    <property type="evidence" value="ECO:0007669"/>
    <property type="project" value="InterPro"/>
</dbReference>
<dbReference type="AlphaFoldDB" id="A0A9D1UCW9"/>
<proteinExistence type="predicted"/>
<evidence type="ECO:0000313" key="4">
    <source>
        <dbReference type="Proteomes" id="UP000824265"/>
    </source>
</evidence>
<dbReference type="Pfam" id="PF01609">
    <property type="entry name" value="DDE_Tnp_1"/>
    <property type="match status" value="1"/>
</dbReference>
<reference evidence="3" key="2">
    <citation type="submission" date="2021-04" db="EMBL/GenBank/DDBJ databases">
        <authorList>
            <person name="Gilroy R."/>
        </authorList>
    </citation>
    <scope>NUCLEOTIDE SEQUENCE</scope>
    <source>
        <strain evidence="3">CHK195-6426</strain>
    </source>
</reference>
<comment type="caution">
    <text evidence="3">The sequence shown here is derived from an EMBL/GenBank/DDBJ whole genome shotgun (WGS) entry which is preliminary data.</text>
</comment>
<evidence type="ECO:0000259" key="1">
    <source>
        <dbReference type="Pfam" id="PF01609"/>
    </source>
</evidence>
<dbReference type="InterPro" id="IPR002559">
    <property type="entry name" value="Transposase_11"/>
</dbReference>
<gene>
    <name evidence="3" type="ORF">H9742_10770</name>
</gene>
<reference evidence="3" key="1">
    <citation type="journal article" date="2021" name="PeerJ">
        <title>Extensive microbial diversity within the chicken gut microbiome revealed by metagenomics and culture.</title>
        <authorList>
            <person name="Gilroy R."/>
            <person name="Ravi A."/>
            <person name="Getino M."/>
            <person name="Pursley I."/>
            <person name="Horton D.L."/>
            <person name="Alikhan N.F."/>
            <person name="Baker D."/>
            <person name="Gharbi K."/>
            <person name="Hall N."/>
            <person name="Watson M."/>
            <person name="Adriaenssens E.M."/>
            <person name="Foster-Nyarko E."/>
            <person name="Jarju S."/>
            <person name="Secka A."/>
            <person name="Antonio M."/>
            <person name="Oren A."/>
            <person name="Chaudhuri R.R."/>
            <person name="La Ragione R."/>
            <person name="Hildebrand F."/>
            <person name="Pallen M.J."/>
        </authorList>
    </citation>
    <scope>NUCLEOTIDE SEQUENCE</scope>
    <source>
        <strain evidence="3">CHK195-6426</strain>
    </source>
</reference>
<dbReference type="InterPro" id="IPR008490">
    <property type="entry name" value="Transposase_InsH_N"/>
</dbReference>
<name>A0A9D1UCW9_9FIRM</name>
<dbReference type="Proteomes" id="UP000824265">
    <property type="component" value="Unassembled WGS sequence"/>
</dbReference>
<protein>
    <submittedName>
        <fullName evidence="3">Transposase</fullName>
    </submittedName>
</protein>
<evidence type="ECO:0000259" key="2">
    <source>
        <dbReference type="Pfam" id="PF05598"/>
    </source>
</evidence>
<feature type="domain" description="Transposase IS4-like" evidence="1">
    <location>
        <begin position="257"/>
        <end position="466"/>
    </location>
</feature>
<feature type="domain" description="Transposase InsH N-terminal" evidence="2">
    <location>
        <begin position="23"/>
        <end position="112"/>
    </location>
</feature>
<dbReference type="Pfam" id="PF05598">
    <property type="entry name" value="DUF772"/>
    <property type="match status" value="1"/>
</dbReference>
<organism evidence="3 4">
    <name type="scientific">Candidatus Acetatifactor stercoripullorum</name>
    <dbReference type="NCBI Taxonomy" id="2838414"/>
    <lineage>
        <taxon>Bacteria</taxon>
        <taxon>Bacillati</taxon>
        <taxon>Bacillota</taxon>
        <taxon>Clostridia</taxon>
        <taxon>Lachnospirales</taxon>
        <taxon>Lachnospiraceae</taxon>
        <taxon>Acetatifactor</taxon>
    </lineage>
</organism>
<evidence type="ECO:0000313" key="3">
    <source>
        <dbReference type="EMBL" id="HIW81976.1"/>
    </source>
</evidence>
<dbReference type="EMBL" id="DXGH01000058">
    <property type="protein sequence ID" value="HIW81976.1"/>
    <property type="molecule type" value="Genomic_DNA"/>
</dbReference>
<dbReference type="GO" id="GO:0006313">
    <property type="term" value="P:DNA transposition"/>
    <property type="evidence" value="ECO:0007669"/>
    <property type="project" value="InterPro"/>
</dbReference>
<accession>A0A9D1UCW9</accession>